<keyword evidence="1 7" id="KW-0808">Transferase</keyword>
<keyword evidence="2" id="KW-0547">Nucleotide-binding</keyword>
<organism evidence="7 8">
    <name type="scientific">Candidatus Ruthenibacterium avium</name>
    <dbReference type="NCBI Taxonomy" id="2838751"/>
    <lineage>
        <taxon>Bacteria</taxon>
        <taxon>Bacillati</taxon>
        <taxon>Bacillota</taxon>
        <taxon>Clostridia</taxon>
        <taxon>Eubacteriales</taxon>
        <taxon>Oscillospiraceae</taxon>
        <taxon>Ruthenibacterium</taxon>
    </lineage>
</organism>
<dbReference type="CDD" id="cd07995">
    <property type="entry name" value="TPK"/>
    <property type="match status" value="1"/>
</dbReference>
<dbReference type="PANTHER" id="PTHR41299:SF1">
    <property type="entry name" value="THIAMINE PYROPHOSPHOKINASE"/>
    <property type="match status" value="1"/>
</dbReference>
<dbReference type="GO" id="GO:0009229">
    <property type="term" value="P:thiamine diphosphate biosynthetic process"/>
    <property type="evidence" value="ECO:0007669"/>
    <property type="project" value="InterPro"/>
</dbReference>
<gene>
    <name evidence="7" type="ORF">H9943_06460</name>
</gene>
<proteinExistence type="predicted"/>
<evidence type="ECO:0000256" key="3">
    <source>
        <dbReference type="ARBA" id="ARBA00022777"/>
    </source>
</evidence>
<evidence type="ECO:0000256" key="2">
    <source>
        <dbReference type="ARBA" id="ARBA00022741"/>
    </source>
</evidence>
<keyword evidence="3" id="KW-0418">Kinase</keyword>
<sequence length="209" mass="22696">MAVNKCVIFAGRPVSKELCTYWADADYVIAADAGYERALQAGVEPDLALGDYDSSPVPKDAKEVICLPAEKDDTDTFFAVKKALEAGCREIVLLGALGGRLDHTMANLQTLIFLQQQGVSAMAAEQGQEITVLGEGTHYISARPGWYLSLFSCGEQAQGVTLRGVKYPLQNADITYLWPVGVSNEFAAERAEITVSKGKLYCMLCKMEE</sequence>
<dbReference type="GO" id="GO:0030975">
    <property type="term" value="F:thiamine binding"/>
    <property type="evidence" value="ECO:0007669"/>
    <property type="project" value="InterPro"/>
</dbReference>
<evidence type="ECO:0000313" key="8">
    <source>
        <dbReference type="Proteomes" id="UP000824209"/>
    </source>
</evidence>
<evidence type="ECO:0000256" key="1">
    <source>
        <dbReference type="ARBA" id="ARBA00022679"/>
    </source>
</evidence>
<name>A0A9D2S0V2_9FIRM</name>
<protein>
    <recommendedName>
        <fullName evidence="5">Thiamine diphosphokinase</fullName>
        <ecNumber evidence="5">2.7.6.2</ecNumber>
    </recommendedName>
</protein>
<dbReference type="EC" id="2.7.6.2" evidence="5"/>
<evidence type="ECO:0000259" key="6">
    <source>
        <dbReference type="SMART" id="SM00983"/>
    </source>
</evidence>
<dbReference type="Gene3D" id="3.40.50.10240">
    <property type="entry name" value="Thiamin pyrophosphokinase, catalytic domain"/>
    <property type="match status" value="1"/>
</dbReference>
<dbReference type="InterPro" id="IPR036759">
    <property type="entry name" value="TPK_catalytic_sf"/>
</dbReference>
<dbReference type="SUPFAM" id="SSF63999">
    <property type="entry name" value="Thiamin pyrophosphokinase, catalytic domain"/>
    <property type="match status" value="1"/>
</dbReference>
<accession>A0A9D2S0V2</accession>
<dbReference type="GO" id="GO:0006772">
    <property type="term" value="P:thiamine metabolic process"/>
    <property type="evidence" value="ECO:0007669"/>
    <property type="project" value="UniProtKB-UniRule"/>
</dbReference>
<dbReference type="InterPro" id="IPR036371">
    <property type="entry name" value="TPK_B1-bd_sf"/>
</dbReference>
<evidence type="ECO:0000256" key="4">
    <source>
        <dbReference type="ARBA" id="ARBA00022840"/>
    </source>
</evidence>
<feature type="domain" description="Thiamin pyrophosphokinase thiamin-binding" evidence="6">
    <location>
        <begin position="136"/>
        <end position="201"/>
    </location>
</feature>
<dbReference type="InterPro" id="IPR007371">
    <property type="entry name" value="TPK_catalytic"/>
</dbReference>
<dbReference type="GO" id="GO:0016301">
    <property type="term" value="F:kinase activity"/>
    <property type="evidence" value="ECO:0007669"/>
    <property type="project" value="UniProtKB-KW"/>
</dbReference>
<keyword evidence="4" id="KW-0067">ATP-binding</keyword>
<evidence type="ECO:0000313" key="7">
    <source>
        <dbReference type="EMBL" id="HJB40023.1"/>
    </source>
</evidence>
<reference evidence="7" key="2">
    <citation type="submission" date="2021-04" db="EMBL/GenBank/DDBJ databases">
        <authorList>
            <person name="Gilroy R."/>
        </authorList>
    </citation>
    <scope>NUCLEOTIDE SEQUENCE</scope>
    <source>
        <strain evidence="7">ChiBcec8-14828</strain>
    </source>
</reference>
<dbReference type="Pfam" id="PF04263">
    <property type="entry name" value="TPK_catalytic"/>
    <property type="match status" value="1"/>
</dbReference>
<dbReference type="InterPro" id="IPR007373">
    <property type="entry name" value="Thiamin_PyroPKinase_B1-bd"/>
</dbReference>
<dbReference type="AlphaFoldDB" id="A0A9D2S0V2"/>
<reference evidence="7" key="1">
    <citation type="journal article" date="2021" name="PeerJ">
        <title>Extensive microbial diversity within the chicken gut microbiome revealed by metagenomics and culture.</title>
        <authorList>
            <person name="Gilroy R."/>
            <person name="Ravi A."/>
            <person name="Getino M."/>
            <person name="Pursley I."/>
            <person name="Horton D.L."/>
            <person name="Alikhan N.F."/>
            <person name="Baker D."/>
            <person name="Gharbi K."/>
            <person name="Hall N."/>
            <person name="Watson M."/>
            <person name="Adriaenssens E.M."/>
            <person name="Foster-Nyarko E."/>
            <person name="Jarju S."/>
            <person name="Secka A."/>
            <person name="Antonio M."/>
            <person name="Oren A."/>
            <person name="Chaudhuri R.R."/>
            <person name="La Ragione R."/>
            <person name="Hildebrand F."/>
            <person name="Pallen M.J."/>
        </authorList>
    </citation>
    <scope>NUCLEOTIDE SEQUENCE</scope>
    <source>
        <strain evidence="7">ChiBcec8-14828</strain>
    </source>
</reference>
<dbReference type="SUPFAM" id="SSF63862">
    <property type="entry name" value="Thiamin pyrophosphokinase, substrate-binding domain"/>
    <property type="match status" value="1"/>
</dbReference>
<dbReference type="NCBIfam" id="TIGR01378">
    <property type="entry name" value="thi_PPkinase"/>
    <property type="match status" value="1"/>
</dbReference>
<dbReference type="InterPro" id="IPR006282">
    <property type="entry name" value="Thi_PPkinase"/>
</dbReference>
<comment type="caution">
    <text evidence="7">The sequence shown here is derived from an EMBL/GenBank/DDBJ whole genome shotgun (WGS) entry which is preliminary data.</text>
</comment>
<dbReference type="SMART" id="SM00983">
    <property type="entry name" value="TPK_B1_binding"/>
    <property type="match status" value="1"/>
</dbReference>
<dbReference type="InterPro" id="IPR053149">
    <property type="entry name" value="TPK"/>
</dbReference>
<dbReference type="PANTHER" id="PTHR41299">
    <property type="entry name" value="THIAMINE PYROPHOSPHOKINASE"/>
    <property type="match status" value="1"/>
</dbReference>
<dbReference type="Proteomes" id="UP000824209">
    <property type="component" value="Unassembled WGS sequence"/>
</dbReference>
<dbReference type="Pfam" id="PF04265">
    <property type="entry name" value="TPK_B1_binding"/>
    <property type="match status" value="1"/>
</dbReference>
<dbReference type="EMBL" id="DWYA01000056">
    <property type="protein sequence ID" value="HJB40023.1"/>
    <property type="molecule type" value="Genomic_DNA"/>
</dbReference>
<evidence type="ECO:0000256" key="5">
    <source>
        <dbReference type="NCBIfam" id="TIGR01378"/>
    </source>
</evidence>
<dbReference type="GO" id="GO:0005524">
    <property type="term" value="F:ATP binding"/>
    <property type="evidence" value="ECO:0007669"/>
    <property type="project" value="UniProtKB-KW"/>
</dbReference>
<dbReference type="GO" id="GO:0004788">
    <property type="term" value="F:thiamine diphosphokinase activity"/>
    <property type="evidence" value="ECO:0007669"/>
    <property type="project" value="UniProtKB-UniRule"/>
</dbReference>